<dbReference type="InterPro" id="IPR009542">
    <property type="entry name" value="Spc1/SPCS1"/>
</dbReference>
<evidence type="ECO:0000256" key="2">
    <source>
        <dbReference type="ARBA" id="ARBA00005245"/>
    </source>
</evidence>
<dbReference type="PANTHER" id="PTHR13202">
    <property type="entry name" value="MICROSOMAL SIGNAL PEPTIDASE 12 KDA SUBUNIT"/>
    <property type="match status" value="1"/>
</dbReference>
<keyword evidence="5" id="KW-0256">Endoplasmic reticulum</keyword>
<dbReference type="GO" id="GO:0045047">
    <property type="term" value="P:protein targeting to ER"/>
    <property type="evidence" value="ECO:0007669"/>
    <property type="project" value="TreeGrafter"/>
</dbReference>
<accession>A0A9N9PGJ3</accession>
<dbReference type="Pfam" id="PF06645">
    <property type="entry name" value="SPC12"/>
    <property type="match status" value="1"/>
</dbReference>
<evidence type="ECO:0000313" key="10">
    <source>
        <dbReference type="EMBL" id="CAG8951799.1"/>
    </source>
</evidence>
<feature type="transmembrane region" description="Helical" evidence="9">
    <location>
        <begin position="27"/>
        <end position="46"/>
    </location>
</feature>
<evidence type="ECO:0000256" key="6">
    <source>
        <dbReference type="ARBA" id="ARBA00022989"/>
    </source>
</evidence>
<dbReference type="GO" id="GO:0006465">
    <property type="term" value="P:signal peptide processing"/>
    <property type="evidence" value="ECO:0007669"/>
    <property type="project" value="InterPro"/>
</dbReference>
<comment type="similarity">
    <text evidence="2">Belongs to the SPCS1 family.</text>
</comment>
<dbReference type="OrthoDB" id="263893at2759"/>
<keyword evidence="11" id="KW-1185">Reference proteome</keyword>
<keyword evidence="6 9" id="KW-1133">Transmembrane helix</keyword>
<keyword evidence="4 9" id="KW-0812">Transmembrane</keyword>
<evidence type="ECO:0000256" key="1">
    <source>
        <dbReference type="ARBA" id="ARBA00004477"/>
    </source>
</evidence>
<protein>
    <recommendedName>
        <fullName evidence="3">Signal peptidase complex subunit 1</fullName>
    </recommendedName>
</protein>
<reference evidence="10" key="1">
    <citation type="submission" date="2021-07" db="EMBL/GenBank/DDBJ databases">
        <authorList>
            <person name="Durling M."/>
        </authorList>
    </citation>
    <scope>NUCLEOTIDE SEQUENCE</scope>
</reference>
<organism evidence="10 11">
    <name type="scientific">Hymenoscyphus fraxineus</name>
    <dbReference type="NCBI Taxonomy" id="746836"/>
    <lineage>
        <taxon>Eukaryota</taxon>
        <taxon>Fungi</taxon>
        <taxon>Dikarya</taxon>
        <taxon>Ascomycota</taxon>
        <taxon>Pezizomycotina</taxon>
        <taxon>Leotiomycetes</taxon>
        <taxon>Helotiales</taxon>
        <taxon>Helotiaceae</taxon>
        <taxon>Hymenoscyphus</taxon>
    </lineage>
</organism>
<comment type="function">
    <text evidence="8">Component of the signal peptidase complex (SPC) which catalyzes the cleavage of N-terminal signal sequences from nascent proteins as they are translocated into the lumen of the endoplasmic reticulum. Dispensable for SPC enzymatic activity.</text>
</comment>
<comment type="subcellular location">
    <subcellularLocation>
        <location evidence="1">Endoplasmic reticulum membrane</location>
        <topology evidence="1">Multi-pass membrane protein</topology>
    </subcellularLocation>
</comment>
<dbReference type="AlphaFoldDB" id="A0A9N9PGJ3"/>
<keyword evidence="7 9" id="KW-0472">Membrane</keyword>
<evidence type="ECO:0000256" key="5">
    <source>
        <dbReference type="ARBA" id="ARBA00022824"/>
    </source>
</evidence>
<dbReference type="EMBL" id="CAJVRL010000044">
    <property type="protein sequence ID" value="CAG8951799.1"/>
    <property type="molecule type" value="Genomic_DNA"/>
</dbReference>
<gene>
    <name evidence="10" type="ORF">HYFRA_00005603</name>
</gene>
<evidence type="ECO:0000256" key="3">
    <source>
        <dbReference type="ARBA" id="ARBA00017059"/>
    </source>
</evidence>
<evidence type="ECO:0000256" key="7">
    <source>
        <dbReference type="ARBA" id="ARBA00023136"/>
    </source>
</evidence>
<dbReference type="GO" id="GO:0005787">
    <property type="term" value="C:signal peptidase complex"/>
    <property type="evidence" value="ECO:0007669"/>
    <property type="project" value="InterPro"/>
</dbReference>
<evidence type="ECO:0000256" key="9">
    <source>
        <dbReference type="SAM" id="Phobius"/>
    </source>
</evidence>
<comment type="caution">
    <text evidence="10">The sequence shown here is derived from an EMBL/GenBank/DDBJ whole genome shotgun (WGS) entry which is preliminary data.</text>
</comment>
<dbReference type="PANTHER" id="PTHR13202:SF0">
    <property type="entry name" value="SIGNAL PEPTIDASE COMPLEX SUBUNIT 1"/>
    <property type="match status" value="1"/>
</dbReference>
<name>A0A9N9PGJ3_9HELO</name>
<sequence>MADQILDQIRDVAEGQIDFEGQRFTEFLSTALLSLVGALSFIIGFIKQDIKLALMIGLGGTALTMFIIVPPWPFFNRHPVKWLPVGGVEKSSSDGITVDGKVVG</sequence>
<evidence type="ECO:0000256" key="8">
    <source>
        <dbReference type="ARBA" id="ARBA00045204"/>
    </source>
</evidence>
<feature type="transmembrane region" description="Helical" evidence="9">
    <location>
        <begin position="53"/>
        <end position="75"/>
    </location>
</feature>
<proteinExistence type="inferred from homology"/>
<evidence type="ECO:0000256" key="4">
    <source>
        <dbReference type="ARBA" id="ARBA00022692"/>
    </source>
</evidence>
<evidence type="ECO:0000313" key="11">
    <source>
        <dbReference type="Proteomes" id="UP000696280"/>
    </source>
</evidence>
<dbReference type="Proteomes" id="UP000696280">
    <property type="component" value="Unassembled WGS sequence"/>
</dbReference>